<evidence type="ECO:0000313" key="2">
    <source>
        <dbReference type="Proteomes" id="UP000054800"/>
    </source>
</evidence>
<protein>
    <recommendedName>
        <fullName evidence="3">HNH endonuclease</fullName>
    </recommendedName>
</protein>
<proteinExistence type="predicted"/>
<dbReference type="AlphaFoldDB" id="A0A0X3Y1E9"/>
<accession>A0A0X3Y1E9</accession>
<dbReference type="OrthoDB" id="9816185at2"/>
<comment type="caution">
    <text evidence="1">The sequence shown here is derived from an EMBL/GenBank/DDBJ whole genome shotgun (WGS) entry which is preliminary data.</text>
</comment>
<evidence type="ECO:0008006" key="3">
    <source>
        <dbReference type="Google" id="ProtNLM"/>
    </source>
</evidence>
<organism evidence="1 2">
    <name type="scientific">Fusobacterium nucleatum subsp. nucleatum</name>
    <dbReference type="NCBI Taxonomy" id="76856"/>
    <lineage>
        <taxon>Bacteria</taxon>
        <taxon>Fusobacteriati</taxon>
        <taxon>Fusobacteriota</taxon>
        <taxon>Fusobacteriia</taxon>
        <taxon>Fusobacteriales</taxon>
        <taxon>Fusobacteriaceae</taxon>
        <taxon>Fusobacterium</taxon>
    </lineage>
</organism>
<dbReference type="Proteomes" id="UP000054800">
    <property type="component" value="Unassembled WGS sequence"/>
</dbReference>
<dbReference type="EMBL" id="LMVH01000001">
    <property type="protein sequence ID" value="KUL98715.1"/>
    <property type="molecule type" value="Genomic_DNA"/>
</dbReference>
<gene>
    <name evidence="1" type="ORF">RO03_04045</name>
</gene>
<reference evidence="1 2" key="1">
    <citation type="submission" date="2015-10" db="EMBL/GenBank/DDBJ databases">
        <authorList>
            <person name="Gilbert D.G."/>
        </authorList>
    </citation>
    <scope>NUCLEOTIDE SEQUENCE [LARGE SCALE GENOMIC DNA]</scope>
    <source>
        <strain evidence="1 2">ChDC F311</strain>
    </source>
</reference>
<dbReference type="RefSeq" id="WP_059222611.1">
    <property type="nucleotide sequence ID" value="NZ_LMVH01000001.1"/>
</dbReference>
<dbReference type="Gene3D" id="1.10.30.50">
    <property type="match status" value="1"/>
</dbReference>
<sequence length="336" mass="40704">MWKVENKKNYKILKLFEENIILPFFNNLLISKKQNYQDFQQYLKNNTNIKEHKILDYICKRRSKNIKFIDCINNLLKFNHNELEKYYKIYKKQNKKLEKKQFNIELIDIPEDLKIIFINFFYEKFFNIPKIWELIETEIFCRKKFHINFKEENLIFVCPYCDAETLINYGNGEIEHFFPKSQFPFLAMNGLNLISSCHSCNKSFEGKGNKNVVFPVSMPYLEQIGDCINFKIDISEKVIKLDTNEERISNYINLFQLDKRYSEDIVYKYIIESGKSWYDKIIEYKNKTSNNISSDELKNFIIMANKNDKKRYPYFFALKSLYSNYDNYLKNYVNLK</sequence>
<name>A0A0X3Y1E9_FUSNC</name>
<evidence type="ECO:0000313" key="1">
    <source>
        <dbReference type="EMBL" id="KUL98715.1"/>
    </source>
</evidence>